<dbReference type="AlphaFoldDB" id="A0A4R5MKK9"/>
<reference evidence="4 5" key="1">
    <citation type="submission" date="2019-02" db="EMBL/GenBank/DDBJ databases">
        <title>Pedobacter sp. nov., a novel speices isolated from soil of pinguins habitat in Antarcitica.</title>
        <authorList>
            <person name="He R.-H."/>
        </authorList>
    </citation>
    <scope>NUCLEOTIDE SEQUENCE [LARGE SCALE GENOMIC DNA]</scope>
    <source>
        <strain evidence="4 5">E01020</strain>
    </source>
</reference>
<keyword evidence="1 2" id="KW-0732">Signal</keyword>
<evidence type="ECO:0000313" key="5">
    <source>
        <dbReference type="Proteomes" id="UP000295668"/>
    </source>
</evidence>
<dbReference type="Proteomes" id="UP000295668">
    <property type="component" value="Unassembled WGS sequence"/>
</dbReference>
<feature type="signal peptide" evidence="2">
    <location>
        <begin position="1"/>
        <end position="25"/>
    </location>
</feature>
<evidence type="ECO:0000256" key="1">
    <source>
        <dbReference type="ARBA" id="ARBA00022729"/>
    </source>
</evidence>
<evidence type="ECO:0000259" key="3">
    <source>
        <dbReference type="Pfam" id="PF13505"/>
    </source>
</evidence>
<sequence length="179" mass="19197">MKTITKIMASVATTVLLFAATNSNAQTTTPMMESGMGFKIGVGASIGTFQKPSQLDYGYGADLKLQWDLTPYVAVTASGGYTKLMAKTGFTDVSFIPVLGGVRVFPIGRMYIAPQIGAGFAIKDGSKTNLIYAGGVGYEWKNGIDLGVRYEGYTNNSSSPTYFKKTGQFAVRLGYNFKL</sequence>
<keyword evidence="5" id="KW-1185">Reference proteome</keyword>
<evidence type="ECO:0000256" key="2">
    <source>
        <dbReference type="SAM" id="SignalP"/>
    </source>
</evidence>
<accession>A0A4R5MKK9</accession>
<dbReference type="SUPFAM" id="SSF56925">
    <property type="entry name" value="OMPA-like"/>
    <property type="match status" value="1"/>
</dbReference>
<dbReference type="RefSeq" id="WP_133262665.1">
    <property type="nucleotide sequence ID" value="NZ_SJCY01000006.1"/>
</dbReference>
<protein>
    <recommendedName>
        <fullName evidence="3">Outer membrane protein beta-barrel domain-containing protein</fullName>
    </recommendedName>
</protein>
<dbReference type="OrthoDB" id="791021at2"/>
<name>A0A4R5MKK9_9SPHI</name>
<organism evidence="4 5">
    <name type="scientific">Pedobacter changchengzhani</name>
    <dbReference type="NCBI Taxonomy" id="2529274"/>
    <lineage>
        <taxon>Bacteria</taxon>
        <taxon>Pseudomonadati</taxon>
        <taxon>Bacteroidota</taxon>
        <taxon>Sphingobacteriia</taxon>
        <taxon>Sphingobacteriales</taxon>
        <taxon>Sphingobacteriaceae</taxon>
        <taxon>Pedobacter</taxon>
    </lineage>
</organism>
<proteinExistence type="predicted"/>
<feature type="domain" description="Outer membrane protein beta-barrel" evidence="3">
    <location>
        <begin position="15"/>
        <end position="177"/>
    </location>
</feature>
<dbReference type="InterPro" id="IPR011250">
    <property type="entry name" value="OMP/PagP_B-barrel"/>
</dbReference>
<dbReference type="InterPro" id="IPR027385">
    <property type="entry name" value="Beta-barrel_OMP"/>
</dbReference>
<feature type="chain" id="PRO_5020304457" description="Outer membrane protein beta-barrel domain-containing protein" evidence="2">
    <location>
        <begin position="26"/>
        <end position="179"/>
    </location>
</feature>
<gene>
    <name evidence="4" type="ORF">EZJ43_10505</name>
</gene>
<dbReference type="EMBL" id="SJCY01000006">
    <property type="protein sequence ID" value="TDG36102.1"/>
    <property type="molecule type" value="Genomic_DNA"/>
</dbReference>
<evidence type="ECO:0000313" key="4">
    <source>
        <dbReference type="EMBL" id="TDG36102.1"/>
    </source>
</evidence>
<comment type="caution">
    <text evidence="4">The sequence shown here is derived from an EMBL/GenBank/DDBJ whole genome shotgun (WGS) entry which is preliminary data.</text>
</comment>
<dbReference type="Pfam" id="PF13505">
    <property type="entry name" value="OMP_b-brl"/>
    <property type="match status" value="1"/>
</dbReference>